<evidence type="ECO:0000256" key="16">
    <source>
        <dbReference type="ARBA" id="ARBA00048493"/>
    </source>
</evidence>
<dbReference type="OrthoDB" id="9775031at2"/>
<dbReference type="AlphaFoldDB" id="B8I059"/>
<evidence type="ECO:0000256" key="4">
    <source>
        <dbReference type="ARBA" id="ARBA00007947"/>
    </source>
</evidence>
<evidence type="ECO:0000256" key="9">
    <source>
        <dbReference type="ARBA" id="ARBA00022842"/>
    </source>
</evidence>
<gene>
    <name evidence="19" type="ordered locus">Ccel_3093</name>
</gene>
<comment type="function">
    <text evidence="17">Catalyzes the last two sequential reactions in the de novo biosynthetic pathway for UDP-N-acetylglucosamine (UDP-GlcNAc). The C-terminal domain catalyzes the transfer of acetyl group from acetyl coenzyme A to glucosamine-1-phosphate (GlcN-1-P) to produce N-acetylglucosamine-1-phosphate (GlcNAc-1-P), which is converted into UDP-GlcNAc by the transfer of uridine 5-monophosphate (from uridine 5-triphosphate), a reaction catalyzed by the N-terminal domain.</text>
</comment>
<dbReference type="CDD" id="cd03353">
    <property type="entry name" value="LbH_GlmU_C"/>
    <property type="match status" value="1"/>
</dbReference>
<dbReference type="PANTHER" id="PTHR43584">
    <property type="entry name" value="NUCLEOTIDYL TRANSFERASE"/>
    <property type="match status" value="1"/>
</dbReference>
<evidence type="ECO:0000259" key="18">
    <source>
        <dbReference type="Pfam" id="PF25087"/>
    </source>
</evidence>
<dbReference type="GO" id="GO:0005737">
    <property type="term" value="C:cytoplasm"/>
    <property type="evidence" value="ECO:0007669"/>
    <property type="project" value="UniProtKB-SubCell"/>
</dbReference>
<dbReference type="GO" id="GO:0019134">
    <property type="term" value="F:glucosamine-1-phosphate N-acetyltransferase activity"/>
    <property type="evidence" value="ECO:0007669"/>
    <property type="project" value="UniProtKB-EC"/>
</dbReference>
<dbReference type="Proteomes" id="UP000001349">
    <property type="component" value="Chromosome"/>
</dbReference>
<proteinExistence type="inferred from homology"/>
<feature type="domain" description="Mannose-1-phosphate guanyltransferase C-terminal" evidence="18">
    <location>
        <begin position="252"/>
        <end position="363"/>
    </location>
</feature>
<keyword evidence="12" id="KW-0511">Multifunctional enzyme</keyword>
<evidence type="ECO:0000256" key="3">
    <source>
        <dbReference type="ARBA" id="ARBA00007707"/>
    </source>
</evidence>
<reference evidence="19 20" key="1">
    <citation type="submission" date="2009-01" db="EMBL/GenBank/DDBJ databases">
        <title>Complete sequence of Clostridium cellulolyticum H10.</title>
        <authorList>
            <consortium name="US DOE Joint Genome Institute"/>
            <person name="Lucas S."/>
            <person name="Copeland A."/>
            <person name="Lapidus A."/>
            <person name="Glavina del Rio T."/>
            <person name="Dalin E."/>
            <person name="Tice H."/>
            <person name="Bruce D."/>
            <person name="Goodwin L."/>
            <person name="Pitluck S."/>
            <person name="Chertkov O."/>
            <person name="Saunders E."/>
            <person name="Brettin T."/>
            <person name="Detter J.C."/>
            <person name="Han C."/>
            <person name="Larimer F."/>
            <person name="Land M."/>
            <person name="Hauser L."/>
            <person name="Kyrpides N."/>
            <person name="Ivanova N."/>
            <person name="Zhou J."/>
            <person name="Richardson P."/>
        </authorList>
    </citation>
    <scope>NUCLEOTIDE SEQUENCE [LARGE SCALE GENOMIC DNA]</scope>
    <source>
        <strain evidence="20">ATCC 35319 / DSM 5812 / JCM 6584 / H10</strain>
    </source>
</reference>
<dbReference type="STRING" id="394503.Ccel_3093"/>
<accession>B8I059</accession>
<evidence type="ECO:0000256" key="7">
    <source>
        <dbReference type="ARBA" id="ARBA00022695"/>
    </source>
</evidence>
<evidence type="ECO:0000256" key="13">
    <source>
        <dbReference type="ARBA" id="ARBA00023315"/>
    </source>
</evidence>
<dbReference type="eggNOG" id="COG1207">
    <property type="taxonomic scope" value="Bacteria"/>
</dbReference>
<evidence type="ECO:0000256" key="14">
    <source>
        <dbReference type="ARBA" id="ARBA00023316"/>
    </source>
</evidence>
<evidence type="ECO:0000256" key="6">
    <source>
        <dbReference type="ARBA" id="ARBA00022679"/>
    </source>
</evidence>
<keyword evidence="13" id="KW-0012">Acyltransferase</keyword>
<comment type="similarity">
    <text evidence="3">In the C-terminal section; belongs to the transferase hexapeptide repeat family.</text>
</comment>
<name>B8I059_RUMCH</name>
<dbReference type="GO" id="GO:0009252">
    <property type="term" value="P:peptidoglycan biosynthetic process"/>
    <property type="evidence" value="ECO:0007669"/>
    <property type="project" value="UniProtKB-KW"/>
</dbReference>
<evidence type="ECO:0000256" key="11">
    <source>
        <dbReference type="ARBA" id="ARBA00022984"/>
    </source>
</evidence>
<evidence type="ECO:0000256" key="17">
    <source>
        <dbReference type="ARBA" id="ARBA00049628"/>
    </source>
</evidence>
<evidence type="ECO:0000313" key="19">
    <source>
        <dbReference type="EMBL" id="ACL77385.1"/>
    </source>
</evidence>
<dbReference type="GO" id="GO:0006048">
    <property type="term" value="P:UDP-N-acetylglucosamine biosynthetic process"/>
    <property type="evidence" value="ECO:0007669"/>
    <property type="project" value="InterPro"/>
</dbReference>
<dbReference type="Pfam" id="PF00132">
    <property type="entry name" value="Hexapep"/>
    <property type="match status" value="1"/>
</dbReference>
<comment type="catalytic activity">
    <reaction evidence="16">
        <text>N-acetyl-alpha-D-glucosamine 1-phosphate + UTP + H(+) = UDP-N-acetyl-alpha-D-glucosamine + diphosphate</text>
        <dbReference type="Rhea" id="RHEA:13509"/>
        <dbReference type="ChEBI" id="CHEBI:15378"/>
        <dbReference type="ChEBI" id="CHEBI:33019"/>
        <dbReference type="ChEBI" id="CHEBI:46398"/>
        <dbReference type="ChEBI" id="CHEBI:57705"/>
        <dbReference type="ChEBI" id="CHEBI:57776"/>
        <dbReference type="EC" id="2.7.7.23"/>
    </reaction>
</comment>
<keyword evidence="5" id="KW-0963">Cytoplasm</keyword>
<dbReference type="Gene3D" id="2.160.10.10">
    <property type="entry name" value="Hexapeptide repeat proteins"/>
    <property type="match status" value="1"/>
</dbReference>
<dbReference type="GO" id="GO:0046872">
    <property type="term" value="F:metal ion binding"/>
    <property type="evidence" value="ECO:0007669"/>
    <property type="project" value="UniProtKB-KW"/>
</dbReference>
<dbReference type="GO" id="GO:0008360">
    <property type="term" value="P:regulation of cell shape"/>
    <property type="evidence" value="ECO:0007669"/>
    <property type="project" value="UniProtKB-KW"/>
</dbReference>
<dbReference type="InterPro" id="IPR001451">
    <property type="entry name" value="Hexapep"/>
</dbReference>
<comment type="cofactor">
    <cofactor evidence="1">
        <name>Mg(2+)</name>
        <dbReference type="ChEBI" id="CHEBI:18420"/>
    </cofactor>
</comment>
<dbReference type="GO" id="GO:0071555">
    <property type="term" value="P:cell wall organization"/>
    <property type="evidence" value="ECO:0007669"/>
    <property type="project" value="UniProtKB-KW"/>
</dbReference>
<evidence type="ECO:0000313" key="20">
    <source>
        <dbReference type="Proteomes" id="UP000001349"/>
    </source>
</evidence>
<comment type="similarity">
    <text evidence="4">In the N-terminal section; belongs to the N-acetylglucosamine-1-phosphate uridyltransferase family.</text>
</comment>
<dbReference type="RefSeq" id="WP_015926443.1">
    <property type="nucleotide sequence ID" value="NC_011898.1"/>
</dbReference>
<dbReference type="PANTHER" id="PTHR43584:SF3">
    <property type="entry name" value="BIFUNCTIONAL PROTEIN GLMU"/>
    <property type="match status" value="1"/>
</dbReference>
<keyword evidence="9" id="KW-0460">Magnesium</keyword>
<evidence type="ECO:0000256" key="5">
    <source>
        <dbReference type="ARBA" id="ARBA00022490"/>
    </source>
</evidence>
<keyword evidence="20" id="KW-1185">Reference proteome</keyword>
<dbReference type="SUPFAM" id="SSF53448">
    <property type="entry name" value="Nucleotide-diphospho-sugar transferases"/>
    <property type="match status" value="1"/>
</dbReference>
<evidence type="ECO:0000256" key="1">
    <source>
        <dbReference type="ARBA" id="ARBA00001946"/>
    </source>
</evidence>
<dbReference type="Gene3D" id="3.90.550.10">
    <property type="entry name" value="Spore Coat Polysaccharide Biosynthesis Protein SpsA, Chain A"/>
    <property type="match status" value="1"/>
</dbReference>
<evidence type="ECO:0000256" key="10">
    <source>
        <dbReference type="ARBA" id="ARBA00022960"/>
    </source>
</evidence>
<dbReference type="InterPro" id="IPR011004">
    <property type="entry name" value="Trimer_LpxA-like_sf"/>
</dbReference>
<dbReference type="InterPro" id="IPR056729">
    <property type="entry name" value="GMPPB_C"/>
</dbReference>
<comment type="catalytic activity">
    <reaction evidence="15">
        <text>alpha-D-glucosamine 1-phosphate + acetyl-CoA = N-acetyl-alpha-D-glucosamine 1-phosphate + CoA + H(+)</text>
        <dbReference type="Rhea" id="RHEA:13725"/>
        <dbReference type="ChEBI" id="CHEBI:15378"/>
        <dbReference type="ChEBI" id="CHEBI:57287"/>
        <dbReference type="ChEBI" id="CHEBI:57288"/>
        <dbReference type="ChEBI" id="CHEBI:57776"/>
        <dbReference type="ChEBI" id="CHEBI:58516"/>
        <dbReference type="EC" id="2.3.1.157"/>
    </reaction>
</comment>
<sequence length="390" mass="42564">MNKIVGLVITDSNNSTFKSKNPVESHNIFGQSILQWSGSALAEITGETQSIDCDDIDRVKDLIGNSENFIINWGDQPLILAETFRHLLEKHISEGNDTTAIISSNKKASIYVFKSKNFLNRLNELGIQSFSKFYIAQIFQSFQSKNMISSEDKTQFIVVDDRVALSVAMEEIKSSILKKVMLSGVTIISPSSTFIDSGAVIGEDTVIMPNTIIEGNTVIGEGSIIGPNSRIVNCRIGNNVEVANSVAYDSSVGDDTHIGPFAYLRPESKVGKNVKIGDFVEIKKSVIGDRTKISHLTYVGDAEVGSNVNIGCGVVFVNYDGKNKNKTIVGDNSFIGCNVNLVSPVVVKNDAYIAAGSTITDEVPENSLAIARQRQTIKQDWVTKKDLKRK</sequence>
<evidence type="ECO:0000256" key="2">
    <source>
        <dbReference type="ARBA" id="ARBA00004496"/>
    </source>
</evidence>
<dbReference type="SUPFAM" id="SSF51161">
    <property type="entry name" value="Trimeric LpxA-like enzymes"/>
    <property type="match status" value="1"/>
</dbReference>
<keyword evidence="7" id="KW-0548">Nucleotidyltransferase</keyword>
<evidence type="ECO:0000256" key="12">
    <source>
        <dbReference type="ARBA" id="ARBA00023268"/>
    </source>
</evidence>
<keyword evidence="6 19" id="KW-0808">Transferase</keyword>
<dbReference type="InterPro" id="IPR038009">
    <property type="entry name" value="GlmU_C_LbH"/>
</dbReference>
<organism evidence="19 20">
    <name type="scientific">Ruminiclostridium cellulolyticum (strain ATCC 35319 / DSM 5812 / JCM 6584 / H10)</name>
    <name type="common">Clostridium cellulolyticum</name>
    <dbReference type="NCBI Taxonomy" id="394503"/>
    <lineage>
        <taxon>Bacteria</taxon>
        <taxon>Bacillati</taxon>
        <taxon>Bacillota</taxon>
        <taxon>Clostridia</taxon>
        <taxon>Eubacteriales</taxon>
        <taxon>Oscillospiraceae</taxon>
        <taxon>Ruminiclostridium</taxon>
    </lineage>
</organism>
<keyword evidence="8" id="KW-0479">Metal-binding</keyword>
<dbReference type="KEGG" id="cce:Ccel_3093"/>
<evidence type="ECO:0000256" key="15">
    <source>
        <dbReference type="ARBA" id="ARBA00048247"/>
    </source>
</evidence>
<dbReference type="HOGENOM" id="CLU_029499_15_2_9"/>
<keyword evidence="14" id="KW-0961">Cell wall biogenesis/degradation</keyword>
<dbReference type="InterPro" id="IPR029044">
    <property type="entry name" value="Nucleotide-diphossugar_trans"/>
</dbReference>
<keyword evidence="10" id="KW-0133">Cell shape</keyword>
<dbReference type="EMBL" id="CP001348">
    <property type="protein sequence ID" value="ACL77385.1"/>
    <property type="molecule type" value="Genomic_DNA"/>
</dbReference>
<dbReference type="Pfam" id="PF25087">
    <property type="entry name" value="GMPPB_C"/>
    <property type="match status" value="1"/>
</dbReference>
<comment type="subcellular location">
    <subcellularLocation>
        <location evidence="2">Cytoplasm</location>
    </subcellularLocation>
</comment>
<dbReference type="GO" id="GO:0003977">
    <property type="term" value="F:UDP-N-acetylglucosamine diphosphorylase activity"/>
    <property type="evidence" value="ECO:0007669"/>
    <property type="project" value="UniProtKB-EC"/>
</dbReference>
<protein>
    <submittedName>
        <fullName evidence="19">UDP-N-acetylglucosamine pyrophosphorylase / glucosamine-1-phosphate N-acetyltransferase</fullName>
    </submittedName>
</protein>
<evidence type="ECO:0000256" key="8">
    <source>
        <dbReference type="ARBA" id="ARBA00022723"/>
    </source>
</evidence>
<keyword evidence="11" id="KW-0573">Peptidoglycan synthesis</keyword>
<dbReference type="InterPro" id="IPR050065">
    <property type="entry name" value="GlmU-like"/>
</dbReference>